<dbReference type="SMART" id="SM00355">
    <property type="entry name" value="ZnF_C2H2"/>
    <property type="match status" value="2"/>
</dbReference>
<feature type="compositionally biased region" description="Low complexity" evidence="1">
    <location>
        <begin position="249"/>
        <end position="262"/>
    </location>
</feature>
<dbReference type="PROSITE" id="PS00028">
    <property type="entry name" value="ZINC_FINGER_C2H2_1"/>
    <property type="match status" value="2"/>
</dbReference>
<proteinExistence type="predicted"/>
<dbReference type="eggNOG" id="KOG4173">
    <property type="taxonomic scope" value="Eukaryota"/>
</dbReference>
<dbReference type="AlphaFoldDB" id="D8Q1Y7"/>
<evidence type="ECO:0000313" key="4">
    <source>
        <dbReference type="Proteomes" id="UP000007431"/>
    </source>
</evidence>
<dbReference type="OMA" id="CMTPQKR"/>
<evidence type="ECO:0000259" key="2">
    <source>
        <dbReference type="PROSITE" id="PS00028"/>
    </source>
</evidence>
<feature type="region of interest" description="Disordered" evidence="1">
    <location>
        <begin position="224"/>
        <end position="348"/>
    </location>
</feature>
<dbReference type="HOGENOM" id="CLU_055660_2_0_1"/>
<feature type="domain" description="C2H2-type" evidence="2">
    <location>
        <begin position="106"/>
        <end position="129"/>
    </location>
</feature>
<reference evidence="3 4" key="1">
    <citation type="journal article" date="2010" name="Nat. Biotechnol.">
        <title>Genome sequence of the model mushroom Schizophyllum commune.</title>
        <authorList>
            <person name="Ohm R.A."/>
            <person name="de Jong J.F."/>
            <person name="Lugones L.G."/>
            <person name="Aerts A."/>
            <person name="Kothe E."/>
            <person name="Stajich J.E."/>
            <person name="de Vries R.P."/>
            <person name="Record E."/>
            <person name="Levasseur A."/>
            <person name="Baker S.E."/>
            <person name="Bartholomew K.A."/>
            <person name="Coutinho P.M."/>
            <person name="Erdmann S."/>
            <person name="Fowler T.J."/>
            <person name="Gathman A.C."/>
            <person name="Lombard V."/>
            <person name="Henrissat B."/>
            <person name="Knabe N."/>
            <person name="Kuees U."/>
            <person name="Lilly W.W."/>
            <person name="Lindquist E."/>
            <person name="Lucas S."/>
            <person name="Magnuson J.K."/>
            <person name="Piumi F."/>
            <person name="Raudaskoski M."/>
            <person name="Salamov A."/>
            <person name="Schmutz J."/>
            <person name="Schwarze F.W.M.R."/>
            <person name="vanKuyk P.A."/>
            <person name="Horton J.S."/>
            <person name="Grigoriev I.V."/>
            <person name="Woesten H.A.B."/>
        </authorList>
    </citation>
    <scope>NUCLEOTIDE SEQUENCE [LARGE SCALE GENOMIC DNA]</scope>
    <source>
        <strain evidence="4">H4-8 / FGSC 9210</strain>
    </source>
</reference>
<dbReference type="Proteomes" id="UP000007431">
    <property type="component" value="Unassembled WGS sequence"/>
</dbReference>
<feature type="domain" description="C2H2-type" evidence="2">
    <location>
        <begin position="66"/>
        <end position="89"/>
    </location>
</feature>
<feature type="compositionally biased region" description="Gly residues" evidence="1">
    <location>
        <begin position="323"/>
        <end position="340"/>
    </location>
</feature>
<feature type="region of interest" description="Disordered" evidence="1">
    <location>
        <begin position="158"/>
        <end position="212"/>
    </location>
</feature>
<feature type="compositionally biased region" description="Low complexity" evidence="1">
    <location>
        <begin position="269"/>
        <end position="284"/>
    </location>
</feature>
<dbReference type="InterPro" id="IPR039258">
    <property type="entry name" value="ZNF511"/>
</dbReference>
<dbReference type="InParanoid" id="D8Q1Y7"/>
<feature type="region of interest" description="Disordered" evidence="1">
    <location>
        <begin position="1"/>
        <end position="29"/>
    </location>
</feature>
<dbReference type="PANTHER" id="PTHR21354:SF0">
    <property type="entry name" value="ZINC FINGER PROTEIN 511"/>
    <property type="match status" value="1"/>
</dbReference>
<dbReference type="InterPro" id="IPR013087">
    <property type="entry name" value="Znf_C2H2_type"/>
</dbReference>
<evidence type="ECO:0000313" key="3">
    <source>
        <dbReference type="EMBL" id="EFI98021.1"/>
    </source>
</evidence>
<dbReference type="EMBL" id="GL377305">
    <property type="protein sequence ID" value="EFI98021.1"/>
    <property type="molecule type" value="Genomic_DNA"/>
</dbReference>
<accession>D8Q1Y7</accession>
<gene>
    <name evidence="3" type="ORF">SCHCODRAFT_82106</name>
</gene>
<evidence type="ECO:0000256" key="1">
    <source>
        <dbReference type="SAM" id="MobiDB-lite"/>
    </source>
</evidence>
<feature type="compositionally biased region" description="Basic and acidic residues" evidence="1">
    <location>
        <begin position="160"/>
        <end position="174"/>
    </location>
</feature>
<keyword evidence="4" id="KW-1185">Reference proteome</keyword>
<protein>
    <recommendedName>
        <fullName evidence="2">C2H2-type domain-containing protein</fullName>
    </recommendedName>
</protein>
<sequence>MSTITHAKRHRGASVSSASSEPMDADPNPTNPIVCSLPPTCAARPTPLASSVEMEAHYAKYHAHVCEVDGCGLVFPDERLLDLHFTECHDSLAATRQARGDKIFECFVPTCPHRFAHPKARRLHLIDIHKYPKQYFFAVTNKGIGDMLRKWGDGASMVRGDWKPREGEREREPVSDDNDEIQEDFAPSRNASEVEDADATRGPAGDDDVDNLADSMSSLHLVPPAVRFGRGGRTSGFVHPRAPDHDAAHGGAHTGHAQNGHGVAQNGRGNTQNGHGGSQSSHNSARTPRPYEGSQSEMSTDDTMETPRAVPRGLPPHQEGRGRGGGRGGPIRGRGALGRGSRGRGRAL</sequence>
<name>D8Q1Y7_SCHCM</name>
<dbReference type="VEuPathDB" id="FungiDB:SCHCODRAFT_02619945"/>
<dbReference type="PANTHER" id="PTHR21354">
    <property type="entry name" value="ZINC FINGER PROTEIN 511"/>
    <property type="match status" value="1"/>
</dbReference>
<organism evidence="4">
    <name type="scientific">Schizophyllum commune (strain H4-8 / FGSC 9210)</name>
    <name type="common">Split gill fungus</name>
    <dbReference type="NCBI Taxonomy" id="578458"/>
    <lineage>
        <taxon>Eukaryota</taxon>
        <taxon>Fungi</taxon>
        <taxon>Dikarya</taxon>
        <taxon>Basidiomycota</taxon>
        <taxon>Agaricomycotina</taxon>
        <taxon>Agaricomycetes</taxon>
        <taxon>Agaricomycetidae</taxon>
        <taxon>Agaricales</taxon>
        <taxon>Schizophyllaceae</taxon>
        <taxon>Schizophyllum</taxon>
    </lineage>
</organism>
<feature type="compositionally biased region" description="Basic residues" evidence="1">
    <location>
        <begin position="1"/>
        <end position="12"/>
    </location>
</feature>